<dbReference type="Proteomes" id="UP000887579">
    <property type="component" value="Unplaced"/>
</dbReference>
<organism evidence="1 2">
    <name type="scientific">Panagrolaimus sp. ES5</name>
    <dbReference type="NCBI Taxonomy" id="591445"/>
    <lineage>
        <taxon>Eukaryota</taxon>
        <taxon>Metazoa</taxon>
        <taxon>Ecdysozoa</taxon>
        <taxon>Nematoda</taxon>
        <taxon>Chromadorea</taxon>
        <taxon>Rhabditida</taxon>
        <taxon>Tylenchina</taxon>
        <taxon>Panagrolaimomorpha</taxon>
        <taxon>Panagrolaimoidea</taxon>
        <taxon>Panagrolaimidae</taxon>
        <taxon>Panagrolaimus</taxon>
    </lineage>
</organism>
<reference evidence="2" key="1">
    <citation type="submission" date="2022-11" db="UniProtKB">
        <authorList>
            <consortium name="WormBaseParasite"/>
        </authorList>
    </citation>
    <scope>IDENTIFICATION</scope>
</reference>
<evidence type="ECO:0000313" key="2">
    <source>
        <dbReference type="WBParaSite" id="ES5_v2.g9089.t1"/>
    </source>
</evidence>
<name>A0AC34GVY3_9BILA</name>
<proteinExistence type="predicted"/>
<protein>
    <submittedName>
        <fullName evidence="2">Protein kinase domain-containing protein</fullName>
    </submittedName>
</protein>
<sequence>MAKTLAMIRVKNVINVTSATYYDAVFECSENCESLSKEIHGKDYFYCTPSKTSNKLSQTSDLQKQNYAINASTNVLNIDQTSILIILVAVLICILVCFGGIALTCYFCYLFKDKLYSIPPTRTPDIERNGAEIKVARNEPLIIPQAQHRFNNAVVYNNLEILNTDNYILGEVIGGGSYSRVYEGELDGKQVAIKMALREGRKSIHKELQIYDKVSHPNILPALGVHLAVENLLFMPLRKFNLTDYFIDYGTIIQIDKLLRYCIQISSAVKYLHEKDILHCDLKIDNILVKDEDGEEVEISDFGCGIDLAHDREARYNVRLLL</sequence>
<accession>A0AC34GVY3</accession>
<dbReference type="WBParaSite" id="ES5_v2.g9089.t1">
    <property type="protein sequence ID" value="ES5_v2.g9089.t1"/>
    <property type="gene ID" value="ES5_v2.g9089"/>
</dbReference>
<evidence type="ECO:0000313" key="1">
    <source>
        <dbReference type="Proteomes" id="UP000887579"/>
    </source>
</evidence>